<evidence type="ECO:0000259" key="16">
    <source>
        <dbReference type="PROSITE" id="PS50109"/>
    </source>
</evidence>
<evidence type="ECO:0000259" key="17">
    <source>
        <dbReference type="PROSITE" id="PS50112"/>
    </source>
</evidence>
<dbReference type="Gene3D" id="3.30.450.20">
    <property type="entry name" value="PAS domain"/>
    <property type="match status" value="2"/>
</dbReference>
<keyword evidence="10 18" id="KW-0418">Kinase</keyword>
<comment type="caution">
    <text evidence="18">The sequence shown here is derived from an EMBL/GenBank/DDBJ whole genome shotgun (WGS) entry which is preliminary data.</text>
</comment>
<keyword evidence="6" id="KW-0597">Phosphoprotein</keyword>
<dbReference type="Proteomes" id="UP000244197">
    <property type="component" value="Unassembled WGS sequence"/>
</dbReference>
<keyword evidence="13" id="KW-0902">Two-component regulatory system</keyword>
<protein>
    <recommendedName>
        <fullName evidence="4">histidine kinase</fullName>
        <ecNumber evidence="4">2.7.13.3</ecNumber>
    </recommendedName>
</protein>
<dbReference type="Gene3D" id="3.30.565.10">
    <property type="entry name" value="Histidine kinase-like ATPase, C-terminal domain"/>
    <property type="match status" value="1"/>
</dbReference>
<dbReference type="InterPro" id="IPR004358">
    <property type="entry name" value="Sig_transdc_His_kin-like_C"/>
</dbReference>
<dbReference type="Pfam" id="PF02518">
    <property type="entry name" value="HATPase_c"/>
    <property type="match status" value="1"/>
</dbReference>
<keyword evidence="8 15" id="KW-0812">Transmembrane</keyword>
<dbReference type="PRINTS" id="PR00344">
    <property type="entry name" value="BCTRLSENSOR"/>
</dbReference>
<evidence type="ECO:0000256" key="11">
    <source>
        <dbReference type="ARBA" id="ARBA00022840"/>
    </source>
</evidence>
<dbReference type="InterPro" id="IPR033463">
    <property type="entry name" value="sCache_3"/>
</dbReference>
<keyword evidence="14 15" id="KW-0472">Membrane</keyword>
<evidence type="ECO:0000313" key="19">
    <source>
        <dbReference type="Proteomes" id="UP000244197"/>
    </source>
</evidence>
<sequence>MKWSSISFRKRLLIIMTVTGLVELLILSAAGFYYIKQSQEQEMGLKALGVAEFLSESPLVTSIIQENGTMGPNGLPHVLSEETQAKFRNLTQLIGAAFIVVGDDKGIRLIHPYDDRLGKPMRGGDNQKALVLGESYVSTAKGSLGFSVRGKSAVKDPQGTVIGVVSVGYLLDSLQDRIEPYLAFLIVMALLVVAVNALISSYVSRRFQRAILGFEPEEIGRLYVELDVTMSTVKEGILSIDKHGILRSINKSACDILSIDRESALNQQRLSDVLAGSDLEQLLSTGETDHDVELYLNNKRIVANRSPIIVAGEVVGAVSSFRLRDEINDLTDQLSQTKEYADLLRSQTHEHQNKLNTISGLIQMGELDSVQQLIGQETAHYQSLIEFLRETVKDPLIAGMLLGKTERAREIGLELKVEEGSRLEALPSWLNADDVVTILGNLIDNAFDATMTAIKQEGQITPARRVIEVSISDFGNEIIVEVEDKGCGLPKDLATKALTEKGVSSKAKQNRGVGLYLIKQLADRYQGQLEMVDNHDFGTRMTVYLPKRSTIIIKREVIE</sequence>
<comment type="catalytic activity">
    <reaction evidence="1">
        <text>ATP + protein L-histidine = ADP + protein N-phospho-L-histidine.</text>
        <dbReference type="EC" id="2.7.13.3"/>
    </reaction>
</comment>
<dbReference type="GO" id="GO:0005886">
    <property type="term" value="C:plasma membrane"/>
    <property type="evidence" value="ECO:0007669"/>
    <property type="project" value="UniProtKB-SubCell"/>
</dbReference>
<feature type="transmembrane region" description="Helical" evidence="15">
    <location>
        <begin position="181"/>
        <end position="199"/>
    </location>
</feature>
<evidence type="ECO:0000256" key="9">
    <source>
        <dbReference type="ARBA" id="ARBA00022741"/>
    </source>
</evidence>
<name>A0A2T5EWT3_VIBSP</name>
<dbReference type="InterPro" id="IPR036890">
    <property type="entry name" value="HATPase_C_sf"/>
</dbReference>
<dbReference type="EC" id="2.7.13.3" evidence="4"/>
<dbReference type="SMART" id="SM00387">
    <property type="entry name" value="HATPase_c"/>
    <property type="match status" value="1"/>
</dbReference>
<dbReference type="Gene3D" id="1.10.287.130">
    <property type="match status" value="1"/>
</dbReference>
<evidence type="ECO:0000256" key="4">
    <source>
        <dbReference type="ARBA" id="ARBA00012438"/>
    </source>
</evidence>
<dbReference type="SUPFAM" id="SSF55785">
    <property type="entry name" value="PYP-like sensor domain (PAS domain)"/>
    <property type="match status" value="1"/>
</dbReference>
<feature type="transmembrane region" description="Helical" evidence="15">
    <location>
        <begin position="12"/>
        <end position="35"/>
    </location>
</feature>
<dbReference type="InterPro" id="IPR003594">
    <property type="entry name" value="HATPase_dom"/>
</dbReference>
<keyword evidence="9" id="KW-0547">Nucleotide-binding</keyword>
<dbReference type="PANTHER" id="PTHR45436:SF5">
    <property type="entry name" value="SENSOR HISTIDINE KINASE TRCS"/>
    <property type="match status" value="1"/>
</dbReference>
<evidence type="ECO:0000256" key="6">
    <source>
        <dbReference type="ARBA" id="ARBA00022553"/>
    </source>
</evidence>
<reference evidence="18 19" key="1">
    <citation type="submission" date="2017-11" db="EMBL/GenBank/DDBJ databases">
        <title>Population delineation of vibrios coincides with oyster pathogenicity.</title>
        <authorList>
            <person name="Bruto M."/>
            <person name="Labreuche Y."/>
            <person name="James A."/>
            <person name="Piel D."/>
            <person name="Chenivesse S."/>
            <person name="Petton B."/>
            <person name="Polz M.F."/>
            <person name="Le Roux F."/>
        </authorList>
    </citation>
    <scope>NUCLEOTIDE SEQUENCE [LARGE SCALE GENOMIC DNA]</scope>
    <source>
        <strain evidence="18 19">FF_144</strain>
    </source>
</reference>
<dbReference type="SUPFAM" id="SSF55874">
    <property type="entry name" value="ATPase domain of HSP90 chaperone/DNA topoisomerase II/histidine kinase"/>
    <property type="match status" value="1"/>
</dbReference>
<evidence type="ECO:0000256" key="7">
    <source>
        <dbReference type="ARBA" id="ARBA00022679"/>
    </source>
</evidence>
<gene>
    <name evidence="18" type="ORF">CWO07_09885</name>
</gene>
<keyword evidence="12 15" id="KW-1133">Transmembrane helix</keyword>
<feature type="domain" description="Histidine kinase" evidence="16">
    <location>
        <begin position="325"/>
        <end position="549"/>
    </location>
</feature>
<dbReference type="GO" id="GO:0005524">
    <property type="term" value="F:ATP binding"/>
    <property type="evidence" value="ECO:0007669"/>
    <property type="project" value="UniProtKB-KW"/>
</dbReference>
<dbReference type="InterPro" id="IPR039506">
    <property type="entry name" value="SPOB_a"/>
</dbReference>
<dbReference type="GO" id="GO:0000155">
    <property type="term" value="F:phosphorelay sensor kinase activity"/>
    <property type="evidence" value="ECO:0007669"/>
    <property type="project" value="InterPro"/>
</dbReference>
<evidence type="ECO:0000256" key="3">
    <source>
        <dbReference type="ARBA" id="ARBA00004651"/>
    </source>
</evidence>
<dbReference type="PROSITE" id="PS50112">
    <property type="entry name" value="PAS"/>
    <property type="match status" value="1"/>
</dbReference>
<dbReference type="PROSITE" id="PS50109">
    <property type="entry name" value="HIS_KIN"/>
    <property type="match status" value="1"/>
</dbReference>
<evidence type="ECO:0000256" key="2">
    <source>
        <dbReference type="ARBA" id="ARBA00004533"/>
    </source>
</evidence>
<organism evidence="18 19">
    <name type="scientific">Vibrio splendidus</name>
    <dbReference type="NCBI Taxonomy" id="29497"/>
    <lineage>
        <taxon>Bacteria</taxon>
        <taxon>Pseudomonadati</taxon>
        <taxon>Pseudomonadota</taxon>
        <taxon>Gammaproteobacteria</taxon>
        <taxon>Vibrionales</taxon>
        <taxon>Vibrionaceae</taxon>
        <taxon>Vibrio</taxon>
    </lineage>
</organism>
<dbReference type="SUPFAM" id="SSF103190">
    <property type="entry name" value="Sensory domain-like"/>
    <property type="match status" value="1"/>
</dbReference>
<evidence type="ECO:0000256" key="14">
    <source>
        <dbReference type="ARBA" id="ARBA00023136"/>
    </source>
</evidence>
<dbReference type="InterPro" id="IPR000014">
    <property type="entry name" value="PAS"/>
</dbReference>
<keyword evidence="11" id="KW-0067">ATP-binding</keyword>
<dbReference type="InterPro" id="IPR005467">
    <property type="entry name" value="His_kinase_dom"/>
</dbReference>
<dbReference type="Pfam" id="PF14689">
    <property type="entry name" value="SPOB_a"/>
    <property type="match status" value="1"/>
</dbReference>
<evidence type="ECO:0000256" key="5">
    <source>
        <dbReference type="ARBA" id="ARBA00022475"/>
    </source>
</evidence>
<evidence type="ECO:0000313" key="18">
    <source>
        <dbReference type="EMBL" id="PTP36042.1"/>
    </source>
</evidence>
<dbReference type="SUPFAM" id="SSF55890">
    <property type="entry name" value="Sporulation response regulatory protein Spo0B"/>
    <property type="match status" value="1"/>
</dbReference>
<dbReference type="InterPro" id="IPR029151">
    <property type="entry name" value="Sensor-like_sf"/>
</dbReference>
<feature type="domain" description="PAS" evidence="17">
    <location>
        <begin position="222"/>
        <end position="299"/>
    </location>
</feature>
<evidence type="ECO:0000256" key="8">
    <source>
        <dbReference type="ARBA" id="ARBA00022692"/>
    </source>
</evidence>
<dbReference type="Pfam" id="PF17203">
    <property type="entry name" value="sCache_3_2"/>
    <property type="match status" value="1"/>
</dbReference>
<dbReference type="InterPro" id="IPR016120">
    <property type="entry name" value="Sig_transdc_His_kin_SpoOB"/>
</dbReference>
<evidence type="ECO:0000256" key="13">
    <source>
        <dbReference type="ARBA" id="ARBA00023012"/>
    </source>
</evidence>
<dbReference type="PANTHER" id="PTHR45436">
    <property type="entry name" value="SENSOR HISTIDINE KINASE YKOH"/>
    <property type="match status" value="1"/>
</dbReference>
<evidence type="ECO:0000256" key="15">
    <source>
        <dbReference type="SAM" id="Phobius"/>
    </source>
</evidence>
<keyword evidence="7" id="KW-0808">Transferase</keyword>
<dbReference type="InterPro" id="IPR035965">
    <property type="entry name" value="PAS-like_dom_sf"/>
</dbReference>
<evidence type="ECO:0000256" key="12">
    <source>
        <dbReference type="ARBA" id="ARBA00022989"/>
    </source>
</evidence>
<dbReference type="AlphaFoldDB" id="A0A2T5EWT3"/>
<comment type="subcellular location">
    <subcellularLocation>
        <location evidence="2">Cell inner membrane</location>
    </subcellularLocation>
    <subcellularLocation>
        <location evidence="3">Cell membrane</location>
        <topology evidence="3">Multi-pass membrane protein</topology>
    </subcellularLocation>
</comment>
<evidence type="ECO:0000256" key="1">
    <source>
        <dbReference type="ARBA" id="ARBA00000085"/>
    </source>
</evidence>
<proteinExistence type="predicted"/>
<dbReference type="InterPro" id="IPR050428">
    <property type="entry name" value="TCS_sensor_his_kinase"/>
</dbReference>
<evidence type="ECO:0000256" key="10">
    <source>
        <dbReference type="ARBA" id="ARBA00022777"/>
    </source>
</evidence>
<accession>A0A2T5EWT3</accession>
<dbReference type="EMBL" id="PIFK01000016">
    <property type="protein sequence ID" value="PTP36042.1"/>
    <property type="molecule type" value="Genomic_DNA"/>
</dbReference>
<keyword evidence="5" id="KW-1003">Cell membrane</keyword>